<dbReference type="EMBL" id="CH476636">
    <property type="protein sequence ID" value="EDN94926.1"/>
    <property type="molecule type" value="Genomic_DNA"/>
</dbReference>
<name>A7EZN4_SCLS1</name>
<dbReference type="RefSeq" id="XP_001588354.1">
    <property type="nucleotide sequence ID" value="XM_001588304.1"/>
</dbReference>
<protein>
    <submittedName>
        <fullName evidence="2">Uncharacterized protein</fullName>
    </submittedName>
</protein>
<feature type="compositionally biased region" description="Low complexity" evidence="1">
    <location>
        <begin position="25"/>
        <end position="36"/>
    </location>
</feature>
<evidence type="ECO:0000313" key="2">
    <source>
        <dbReference type="EMBL" id="EDN94926.1"/>
    </source>
</evidence>
<accession>A7EZN4</accession>
<proteinExistence type="predicted"/>
<dbReference type="KEGG" id="ssl:SS1G_10801"/>
<evidence type="ECO:0000256" key="1">
    <source>
        <dbReference type="SAM" id="MobiDB-lite"/>
    </source>
</evidence>
<dbReference type="Proteomes" id="UP000001312">
    <property type="component" value="Unassembled WGS sequence"/>
</dbReference>
<dbReference type="InParanoid" id="A7EZN4"/>
<gene>
    <name evidence="2" type="ORF">SS1G_10801</name>
</gene>
<keyword evidence="3" id="KW-1185">Reference proteome</keyword>
<feature type="compositionally biased region" description="Basic and acidic residues" evidence="1">
    <location>
        <begin position="1"/>
        <end position="13"/>
    </location>
</feature>
<sequence>MTTRSEDTKENKYHQSIAPKTSSIHTKQPTTNPKTTRTNKHKTSKMITEAITQSSHAHEVVANILFNGTKQPVILVEGSVVIQIYIGGEE</sequence>
<feature type="region of interest" description="Disordered" evidence="1">
    <location>
        <begin position="1"/>
        <end position="44"/>
    </location>
</feature>
<evidence type="ECO:0000313" key="3">
    <source>
        <dbReference type="Proteomes" id="UP000001312"/>
    </source>
</evidence>
<organism evidence="2 3">
    <name type="scientific">Sclerotinia sclerotiorum (strain ATCC 18683 / 1980 / Ss-1)</name>
    <name type="common">White mold</name>
    <name type="synonym">Whetzelinia sclerotiorum</name>
    <dbReference type="NCBI Taxonomy" id="665079"/>
    <lineage>
        <taxon>Eukaryota</taxon>
        <taxon>Fungi</taxon>
        <taxon>Dikarya</taxon>
        <taxon>Ascomycota</taxon>
        <taxon>Pezizomycotina</taxon>
        <taxon>Leotiomycetes</taxon>
        <taxon>Helotiales</taxon>
        <taxon>Sclerotiniaceae</taxon>
        <taxon>Sclerotinia</taxon>
    </lineage>
</organism>
<dbReference type="AlphaFoldDB" id="A7EZN4"/>
<reference evidence="3" key="1">
    <citation type="journal article" date="2011" name="PLoS Genet.">
        <title>Genomic analysis of the necrotrophic fungal pathogens Sclerotinia sclerotiorum and Botrytis cinerea.</title>
        <authorList>
            <person name="Amselem J."/>
            <person name="Cuomo C.A."/>
            <person name="van Kan J.A."/>
            <person name="Viaud M."/>
            <person name="Benito E.P."/>
            <person name="Couloux A."/>
            <person name="Coutinho P.M."/>
            <person name="de Vries R.P."/>
            <person name="Dyer P.S."/>
            <person name="Fillinger S."/>
            <person name="Fournier E."/>
            <person name="Gout L."/>
            <person name="Hahn M."/>
            <person name="Kohn L."/>
            <person name="Lapalu N."/>
            <person name="Plummer K.M."/>
            <person name="Pradier J.M."/>
            <person name="Quevillon E."/>
            <person name="Sharon A."/>
            <person name="Simon A."/>
            <person name="ten Have A."/>
            <person name="Tudzynski B."/>
            <person name="Tudzynski P."/>
            <person name="Wincker P."/>
            <person name="Andrew M."/>
            <person name="Anthouard V."/>
            <person name="Beever R.E."/>
            <person name="Beffa R."/>
            <person name="Benoit I."/>
            <person name="Bouzid O."/>
            <person name="Brault B."/>
            <person name="Chen Z."/>
            <person name="Choquer M."/>
            <person name="Collemare J."/>
            <person name="Cotton P."/>
            <person name="Danchin E.G."/>
            <person name="Da Silva C."/>
            <person name="Gautier A."/>
            <person name="Giraud C."/>
            <person name="Giraud T."/>
            <person name="Gonzalez C."/>
            <person name="Grossetete S."/>
            <person name="Guldener U."/>
            <person name="Henrissat B."/>
            <person name="Howlett B.J."/>
            <person name="Kodira C."/>
            <person name="Kretschmer M."/>
            <person name="Lappartient A."/>
            <person name="Leroch M."/>
            <person name="Levis C."/>
            <person name="Mauceli E."/>
            <person name="Neuveglise C."/>
            <person name="Oeser B."/>
            <person name="Pearson M."/>
            <person name="Poulain J."/>
            <person name="Poussereau N."/>
            <person name="Quesneville H."/>
            <person name="Rascle C."/>
            <person name="Schumacher J."/>
            <person name="Segurens B."/>
            <person name="Sexton A."/>
            <person name="Silva E."/>
            <person name="Sirven C."/>
            <person name="Soanes D.M."/>
            <person name="Talbot N.J."/>
            <person name="Templeton M."/>
            <person name="Yandava C."/>
            <person name="Yarden O."/>
            <person name="Zeng Q."/>
            <person name="Rollins J.A."/>
            <person name="Lebrun M.H."/>
            <person name="Dickman M."/>
        </authorList>
    </citation>
    <scope>NUCLEOTIDE SEQUENCE [LARGE SCALE GENOMIC DNA]</scope>
    <source>
        <strain evidence="3">ATCC 18683 / 1980 / Ss-1</strain>
    </source>
</reference>
<dbReference type="GeneID" id="5484415"/>